<accession>A0A445MAW5</accession>
<evidence type="ECO:0000313" key="2">
    <source>
        <dbReference type="EMBL" id="RZR71402.1"/>
    </source>
</evidence>
<dbReference type="Proteomes" id="UP000290560">
    <property type="component" value="Unassembled WGS sequence"/>
</dbReference>
<reference evidence="2" key="1">
    <citation type="journal article" date="2018" name="Data Brief">
        <title>Genome sequence data from 17 accessions of Ensete ventricosum, a staple food crop for millions in Ethiopia.</title>
        <authorList>
            <person name="Yemataw Z."/>
            <person name="Muzemil S."/>
            <person name="Ambachew D."/>
            <person name="Tripathi L."/>
            <person name="Tesfaye K."/>
            <person name="Chala A."/>
            <person name="Farbos A."/>
            <person name="O'Neill P."/>
            <person name="Moore K."/>
            <person name="Grant M."/>
            <person name="Studholme D.J."/>
        </authorList>
    </citation>
    <scope>NUCLEOTIDE SEQUENCE [LARGE SCALE GENOMIC DNA]</scope>
    <source>
        <tissue evidence="2">Leaf</tissue>
    </source>
</reference>
<keyword evidence="1" id="KW-0812">Transmembrane</keyword>
<sequence length="50" mass="5845">MKHIPNNKNMYVVAYYFVNVKASIIISILTRKKPSCYLVLVTVEKKDFSH</sequence>
<gene>
    <name evidence="2" type="ORF">BHM03_00004940</name>
</gene>
<evidence type="ECO:0000256" key="1">
    <source>
        <dbReference type="SAM" id="Phobius"/>
    </source>
</evidence>
<proteinExistence type="predicted"/>
<name>A0A445MAW5_ENSVE</name>
<organism evidence="2">
    <name type="scientific">Ensete ventricosum</name>
    <name type="common">Abyssinian banana</name>
    <name type="synonym">Musa ensete</name>
    <dbReference type="NCBI Taxonomy" id="4639"/>
    <lineage>
        <taxon>Eukaryota</taxon>
        <taxon>Viridiplantae</taxon>
        <taxon>Streptophyta</taxon>
        <taxon>Embryophyta</taxon>
        <taxon>Tracheophyta</taxon>
        <taxon>Spermatophyta</taxon>
        <taxon>Magnoliopsida</taxon>
        <taxon>Liliopsida</taxon>
        <taxon>Zingiberales</taxon>
        <taxon>Musaceae</taxon>
        <taxon>Ensete</taxon>
    </lineage>
</organism>
<dbReference type="AlphaFoldDB" id="A0A445MAW5"/>
<protein>
    <submittedName>
        <fullName evidence="2">Uncharacterized protein</fullName>
    </submittedName>
</protein>
<dbReference type="EMBL" id="KV875528">
    <property type="protein sequence ID" value="RZR71402.1"/>
    <property type="molecule type" value="Genomic_DNA"/>
</dbReference>
<keyword evidence="1" id="KW-1133">Transmembrane helix</keyword>
<keyword evidence="1" id="KW-0472">Membrane</keyword>
<feature type="transmembrane region" description="Helical" evidence="1">
    <location>
        <begin position="12"/>
        <end position="30"/>
    </location>
</feature>